<dbReference type="Pfam" id="PF10544">
    <property type="entry name" value="T5orf172"/>
    <property type="match status" value="1"/>
</dbReference>
<comment type="caution">
    <text evidence="3">The sequence shown here is derived from an EMBL/GenBank/DDBJ whole genome shotgun (WGS) entry which is preliminary data.</text>
</comment>
<reference evidence="4" key="1">
    <citation type="submission" date="2018-12" db="EMBL/GenBank/DDBJ databases">
        <title>The complete genome of Metarhizium rileyi, a key fungal pathogen of Lepidoptera.</title>
        <authorList>
            <person name="Binneck E."/>
            <person name="Lastra C.C.L."/>
            <person name="Sosa-Gomez D.R."/>
        </authorList>
    </citation>
    <scope>NUCLEOTIDE SEQUENCE [LARGE SCALE GENOMIC DNA]</scope>
    <source>
        <strain evidence="4">Cep018-CH2</strain>
    </source>
</reference>
<evidence type="ECO:0000313" key="3">
    <source>
        <dbReference type="EMBL" id="TWU71085.1"/>
    </source>
</evidence>
<proteinExistence type="predicted"/>
<evidence type="ECO:0000313" key="4">
    <source>
        <dbReference type="Proteomes" id="UP000317257"/>
    </source>
</evidence>
<gene>
    <name evidence="3" type="ORF">ED733_002378</name>
</gene>
<dbReference type="PANTHER" id="PTHR28094:SF1">
    <property type="entry name" value="MEIOTICALLY UP-REGULATED GENE 113 PROTEIN"/>
    <property type="match status" value="1"/>
</dbReference>
<feature type="domain" description="Bacteriophage T5 Orf172 DNA-binding" evidence="2">
    <location>
        <begin position="399"/>
        <end position="490"/>
    </location>
</feature>
<sequence>MAPDYPTPPSSPLAVQSPRTSKRYTEHLSLHDKASRTNPAADATSPIRTPSNASHVTNHGQQATIYPSLDPDVLKSLFDINDWRCSSPTKQGKPCAKWVSKVKRPKIQSTIETIANLHHSSPELRNKLQHLAELVQCHCHGKAYAINLRVAKWLVVFRTAERDDDPSIYLKREIKKALGLDSMPRPKSEAFTRCTGEIITQKDCSLRSIEQEQCPMEVGGQKVHNSIRTIDRIIDVAQSGDDREIEYLVQVLERNRQCQDHNESTLKHTHAWYSDILKIQGRYRASMRKLADTSTAKVSRRPQGCSCVENDQGALCAHEANNSQKYGDPASNDAQPTWLNVDPAKYWPTAYDVSPFDIVERKPKTRQPLEQELIKTAGSVWEVKAGDLTDGYVYLYQVPGNEKYVKIGYTTRDVVSRQKEWQFSCNREADFLYPKLLAVRKVRHARRVEALCHKELDSVRICIYCRACLKEHVEWFEITPVDALEVIQKWSKWMATDPYEGRVLRSVTKWVLRDDQEKRILDLVRN</sequence>
<evidence type="ECO:0000256" key="1">
    <source>
        <dbReference type="SAM" id="MobiDB-lite"/>
    </source>
</evidence>
<protein>
    <recommendedName>
        <fullName evidence="2">Bacteriophage T5 Orf172 DNA-binding domain-containing protein</fullName>
    </recommendedName>
</protein>
<feature type="region of interest" description="Disordered" evidence="1">
    <location>
        <begin position="1"/>
        <end position="59"/>
    </location>
</feature>
<dbReference type="Proteomes" id="UP000317257">
    <property type="component" value="Unassembled WGS sequence"/>
</dbReference>
<organism evidence="3 4">
    <name type="scientific">Metarhizium rileyi (strain RCEF 4871)</name>
    <name type="common">Nomuraea rileyi</name>
    <dbReference type="NCBI Taxonomy" id="1649241"/>
    <lineage>
        <taxon>Eukaryota</taxon>
        <taxon>Fungi</taxon>
        <taxon>Dikarya</taxon>
        <taxon>Ascomycota</taxon>
        <taxon>Pezizomycotina</taxon>
        <taxon>Sordariomycetes</taxon>
        <taxon>Hypocreomycetidae</taxon>
        <taxon>Hypocreales</taxon>
        <taxon>Clavicipitaceae</taxon>
        <taxon>Metarhizium</taxon>
    </lineage>
</organism>
<dbReference type="SMART" id="SM00974">
    <property type="entry name" value="T5orf172"/>
    <property type="match status" value="1"/>
</dbReference>
<dbReference type="InterPro" id="IPR053006">
    <property type="entry name" value="Meiosis_regulatory"/>
</dbReference>
<name>A0A5C6FZ90_METRR</name>
<feature type="compositionally biased region" description="Basic and acidic residues" evidence="1">
    <location>
        <begin position="23"/>
        <end position="35"/>
    </location>
</feature>
<evidence type="ECO:0000259" key="2">
    <source>
        <dbReference type="SMART" id="SM00974"/>
    </source>
</evidence>
<accession>A0A5C6FZ90</accession>
<dbReference type="EMBL" id="SBHS01000053">
    <property type="protein sequence ID" value="TWU71085.1"/>
    <property type="molecule type" value="Genomic_DNA"/>
</dbReference>
<feature type="compositionally biased region" description="Pro residues" evidence="1">
    <location>
        <begin position="1"/>
        <end position="11"/>
    </location>
</feature>
<feature type="compositionally biased region" description="Polar residues" evidence="1">
    <location>
        <begin position="46"/>
        <end position="59"/>
    </location>
</feature>
<dbReference type="PANTHER" id="PTHR28094">
    <property type="entry name" value="MEIOTICALLY UP-REGULATED GENE 113 PROTEIN"/>
    <property type="match status" value="1"/>
</dbReference>
<dbReference type="AlphaFoldDB" id="A0A5C6FZ90"/>
<dbReference type="InterPro" id="IPR018306">
    <property type="entry name" value="Phage_T5_Orf172_DNA-bd"/>
</dbReference>